<dbReference type="InterPro" id="IPR009072">
    <property type="entry name" value="Histone-fold"/>
</dbReference>
<dbReference type="Proteomes" id="UP001302126">
    <property type="component" value="Unassembled WGS sequence"/>
</dbReference>
<feature type="compositionally biased region" description="Basic and acidic residues" evidence="9">
    <location>
        <begin position="16"/>
        <end position="32"/>
    </location>
</feature>
<gene>
    <name evidence="12" type="ORF">QBC35DRAFT_513929</name>
</gene>
<evidence type="ECO:0000256" key="7">
    <source>
        <dbReference type="ARBA" id="ARBA00023242"/>
    </source>
</evidence>
<organism evidence="12 13">
    <name type="scientific">Podospora australis</name>
    <dbReference type="NCBI Taxonomy" id="1536484"/>
    <lineage>
        <taxon>Eukaryota</taxon>
        <taxon>Fungi</taxon>
        <taxon>Dikarya</taxon>
        <taxon>Ascomycota</taxon>
        <taxon>Pezizomycotina</taxon>
        <taxon>Sordariomycetes</taxon>
        <taxon>Sordariomycetidae</taxon>
        <taxon>Sordariales</taxon>
        <taxon>Podosporaceae</taxon>
        <taxon>Podospora</taxon>
    </lineage>
</organism>
<dbReference type="PROSITE" id="PS50082">
    <property type="entry name" value="WD_REPEATS_2"/>
    <property type="match status" value="6"/>
</dbReference>
<dbReference type="Pfam" id="PF10406">
    <property type="entry name" value="TAF8_C"/>
    <property type="match status" value="1"/>
</dbReference>
<keyword evidence="13" id="KW-1185">Reference proteome</keyword>
<dbReference type="Pfam" id="PF00400">
    <property type="entry name" value="WD40"/>
    <property type="match status" value="6"/>
</dbReference>
<comment type="caution">
    <text evidence="12">The sequence shown here is derived from an EMBL/GenBank/DDBJ whole genome shotgun (WGS) entry which is preliminary data.</text>
</comment>
<evidence type="ECO:0000256" key="6">
    <source>
        <dbReference type="ARBA" id="ARBA00023163"/>
    </source>
</evidence>
<keyword evidence="7" id="KW-0539">Nucleus</keyword>
<dbReference type="GO" id="GO:0043022">
    <property type="term" value="F:ribosome binding"/>
    <property type="evidence" value="ECO:0007669"/>
    <property type="project" value="InterPro"/>
</dbReference>
<feature type="domain" description="Bromodomain associated" evidence="10">
    <location>
        <begin position="63"/>
        <end position="133"/>
    </location>
</feature>
<name>A0AAN6X195_9PEZI</name>
<evidence type="ECO:0000256" key="1">
    <source>
        <dbReference type="ARBA" id="ARBA00004123"/>
    </source>
</evidence>
<sequence>MSTAATDGGSVAGPVESRKRLAELDDDESPSKRQRIEALSIILTTEKVGTSPHVSKVPTTDAIAKAGLQRGIALALKKVGFDTATPLAMESFVALTEKYLERLVQDIKRYSNAARRTHPVPRDFEQGLKRHNLTTTALEPHKRNPISKSRRIPIFEALSLTDEIGSDLPILGDDLDGSADKRSKPYIPSSFPDFPSVHTYKYTPQMIEPAIIPDEWDTLNSIPAPSQPVKGAEPQPKPQRPLAPEEIPHGDPKKMREAAAKEAKAGENALRQLMRASKIAKQKEVWTSAQHQPARRERYNLWESAMRELLEDDTRAKGQELAPAAMHGEKGRFEIADHSMIVNTEKAYHRHEVPRAGARKIVTSTQTVPSKVKDIKMAEQLILKGTLEGHNGWVTSLATSMENPNMLLSASRDKTLIIWNLTRDESSYGYPKRALTGHSHIVSDCVISSDGAYALSASWDKTLRLWELSTGNTTRRFVGHTNDVLSVSFSADNRQIVSGSRDRSIKLWNTLGDCKFTITEKGHTEWVSCVRFSPNPQNPVIVSSGWDKLVKVWELSSCKLQTDHIGHTGYINTVTISPDGSLCASGGKDGTTMLWDLNESKHLYSLNANDEIHALVFSPNRYWLCAATASSIIIFDLEKKSKVDELKPEFTNVGKKSREPECVSLAWSADGQTLFAGYTDNIIRAWGVMSRA</sequence>
<proteinExistence type="inferred from homology"/>
<accession>A0AAN6X195</accession>
<evidence type="ECO:0000256" key="5">
    <source>
        <dbReference type="ARBA" id="ARBA00023015"/>
    </source>
</evidence>
<evidence type="ECO:0000256" key="4">
    <source>
        <dbReference type="ARBA" id="ARBA00022737"/>
    </source>
</evidence>
<dbReference type="InterPro" id="IPR019775">
    <property type="entry name" value="WD40_repeat_CS"/>
</dbReference>
<feature type="repeat" description="WD" evidence="8">
    <location>
        <begin position="435"/>
        <end position="476"/>
    </location>
</feature>
<dbReference type="Gene3D" id="2.130.10.10">
    <property type="entry name" value="YVTN repeat-like/Quinoprotein amine dehydrogenase"/>
    <property type="match status" value="1"/>
</dbReference>
<reference evidence="12" key="1">
    <citation type="journal article" date="2023" name="Mol. Phylogenet. Evol.">
        <title>Genome-scale phylogeny and comparative genomics of the fungal order Sordariales.</title>
        <authorList>
            <person name="Hensen N."/>
            <person name="Bonometti L."/>
            <person name="Westerberg I."/>
            <person name="Brannstrom I.O."/>
            <person name="Guillou S."/>
            <person name="Cros-Aarteil S."/>
            <person name="Calhoun S."/>
            <person name="Haridas S."/>
            <person name="Kuo A."/>
            <person name="Mondo S."/>
            <person name="Pangilinan J."/>
            <person name="Riley R."/>
            <person name="LaButti K."/>
            <person name="Andreopoulos B."/>
            <person name="Lipzen A."/>
            <person name="Chen C."/>
            <person name="Yan M."/>
            <person name="Daum C."/>
            <person name="Ng V."/>
            <person name="Clum A."/>
            <person name="Steindorff A."/>
            <person name="Ohm R.A."/>
            <person name="Martin F."/>
            <person name="Silar P."/>
            <person name="Natvig D.O."/>
            <person name="Lalanne C."/>
            <person name="Gautier V."/>
            <person name="Ament-Velasquez S.L."/>
            <person name="Kruys A."/>
            <person name="Hutchinson M.I."/>
            <person name="Powell A.J."/>
            <person name="Barry K."/>
            <person name="Miller A.N."/>
            <person name="Grigoriev I.V."/>
            <person name="Debuchy R."/>
            <person name="Gladieux P."/>
            <person name="Hiltunen Thoren M."/>
            <person name="Johannesson H."/>
        </authorList>
    </citation>
    <scope>NUCLEOTIDE SEQUENCE</scope>
    <source>
        <strain evidence="12">PSN309</strain>
    </source>
</reference>
<dbReference type="GO" id="GO:0007165">
    <property type="term" value="P:signal transduction"/>
    <property type="evidence" value="ECO:0007669"/>
    <property type="project" value="UniProtKB-ARBA"/>
</dbReference>
<dbReference type="CDD" id="cd00200">
    <property type="entry name" value="WD40"/>
    <property type="match status" value="1"/>
</dbReference>
<dbReference type="FunFam" id="2.130.10.10:FF:000039">
    <property type="entry name" value="Guanine nucleotide-binding protein subunit beta-like protein"/>
    <property type="match status" value="1"/>
</dbReference>
<dbReference type="SUPFAM" id="SSF50978">
    <property type="entry name" value="WD40 repeat-like"/>
    <property type="match status" value="1"/>
</dbReference>
<feature type="region of interest" description="Disordered" evidence="9">
    <location>
        <begin position="217"/>
        <end position="254"/>
    </location>
</feature>
<dbReference type="GO" id="GO:0005634">
    <property type="term" value="C:nucleus"/>
    <property type="evidence" value="ECO:0007669"/>
    <property type="project" value="UniProtKB-SubCell"/>
</dbReference>
<dbReference type="InterPro" id="IPR006565">
    <property type="entry name" value="BTP"/>
</dbReference>
<evidence type="ECO:0000259" key="11">
    <source>
        <dbReference type="Pfam" id="PF10406"/>
    </source>
</evidence>
<dbReference type="Gene3D" id="1.10.20.10">
    <property type="entry name" value="Histone, subunit A"/>
    <property type="match status" value="1"/>
</dbReference>
<comment type="subcellular location">
    <subcellularLocation>
        <location evidence="1">Nucleus</location>
    </subcellularLocation>
</comment>
<feature type="domain" description="Transcription factor TFIID subunit 8 C-terminal" evidence="11">
    <location>
        <begin position="186"/>
        <end position="209"/>
    </location>
</feature>
<feature type="region of interest" description="Disordered" evidence="9">
    <location>
        <begin position="1"/>
        <end position="32"/>
    </location>
</feature>
<dbReference type="SMART" id="SM00320">
    <property type="entry name" value="WD40"/>
    <property type="match status" value="7"/>
</dbReference>
<comment type="similarity">
    <text evidence="2">Belongs to the WD repeat G protein beta family. Ribosomal protein RACK1 subfamily.</text>
</comment>
<evidence type="ECO:0000256" key="9">
    <source>
        <dbReference type="SAM" id="MobiDB-lite"/>
    </source>
</evidence>
<dbReference type="AlphaFoldDB" id="A0AAN6X195"/>
<evidence type="ECO:0000313" key="12">
    <source>
        <dbReference type="EMBL" id="KAK4189687.1"/>
    </source>
</evidence>
<feature type="repeat" description="WD" evidence="8">
    <location>
        <begin position="664"/>
        <end position="692"/>
    </location>
</feature>
<keyword evidence="3 8" id="KW-0853">WD repeat</keyword>
<feature type="repeat" description="WD" evidence="8">
    <location>
        <begin position="520"/>
        <end position="557"/>
    </location>
</feature>
<keyword evidence="6" id="KW-0804">Transcription</keyword>
<dbReference type="InterPro" id="IPR036322">
    <property type="entry name" value="WD40_repeat_dom_sf"/>
</dbReference>
<dbReference type="PROSITE" id="PS50294">
    <property type="entry name" value="WD_REPEATS_REGION"/>
    <property type="match status" value="6"/>
</dbReference>
<dbReference type="InterPro" id="IPR045223">
    <property type="entry name" value="RACK1-like"/>
</dbReference>
<dbReference type="EMBL" id="MU864373">
    <property type="protein sequence ID" value="KAK4189687.1"/>
    <property type="molecule type" value="Genomic_DNA"/>
</dbReference>
<protein>
    <submittedName>
        <fullName evidence="12">WD40-repeat-containing domain protein</fullName>
    </submittedName>
</protein>
<feature type="repeat" description="WD" evidence="8">
    <location>
        <begin position="477"/>
        <end position="509"/>
    </location>
</feature>
<feature type="repeat" description="WD" evidence="8">
    <location>
        <begin position="564"/>
        <end position="605"/>
    </location>
</feature>
<dbReference type="GO" id="GO:0045182">
    <property type="term" value="F:translation regulator activity"/>
    <property type="evidence" value="ECO:0007669"/>
    <property type="project" value="InterPro"/>
</dbReference>
<dbReference type="InterPro" id="IPR019473">
    <property type="entry name" value="TFIID_su8_C"/>
</dbReference>
<dbReference type="InterPro" id="IPR001680">
    <property type="entry name" value="WD40_rpt"/>
</dbReference>
<evidence type="ECO:0000256" key="3">
    <source>
        <dbReference type="ARBA" id="ARBA00022574"/>
    </source>
</evidence>
<feature type="repeat" description="WD" evidence="8">
    <location>
        <begin position="387"/>
        <end position="429"/>
    </location>
</feature>
<keyword evidence="4" id="KW-0677">Repeat</keyword>
<dbReference type="Pfam" id="PF07524">
    <property type="entry name" value="Bromo_TP"/>
    <property type="match status" value="1"/>
</dbReference>
<dbReference type="PROSITE" id="PS00678">
    <property type="entry name" value="WD_REPEATS_1"/>
    <property type="match status" value="4"/>
</dbReference>
<dbReference type="InterPro" id="IPR015943">
    <property type="entry name" value="WD40/YVTN_repeat-like_dom_sf"/>
</dbReference>
<dbReference type="CDD" id="cd08049">
    <property type="entry name" value="TAF8"/>
    <property type="match status" value="1"/>
</dbReference>
<evidence type="ECO:0000313" key="13">
    <source>
        <dbReference type="Proteomes" id="UP001302126"/>
    </source>
</evidence>
<evidence type="ECO:0000256" key="8">
    <source>
        <dbReference type="PROSITE-ProRule" id="PRU00221"/>
    </source>
</evidence>
<evidence type="ECO:0000259" key="10">
    <source>
        <dbReference type="Pfam" id="PF07524"/>
    </source>
</evidence>
<dbReference type="GO" id="GO:0046982">
    <property type="term" value="F:protein heterodimerization activity"/>
    <property type="evidence" value="ECO:0007669"/>
    <property type="project" value="InterPro"/>
</dbReference>
<reference evidence="12" key="2">
    <citation type="submission" date="2023-05" db="EMBL/GenBank/DDBJ databases">
        <authorList>
            <consortium name="Lawrence Berkeley National Laboratory"/>
            <person name="Steindorff A."/>
            <person name="Hensen N."/>
            <person name="Bonometti L."/>
            <person name="Westerberg I."/>
            <person name="Brannstrom I.O."/>
            <person name="Guillou S."/>
            <person name="Cros-Aarteil S."/>
            <person name="Calhoun S."/>
            <person name="Haridas S."/>
            <person name="Kuo A."/>
            <person name="Mondo S."/>
            <person name="Pangilinan J."/>
            <person name="Riley R."/>
            <person name="Labutti K."/>
            <person name="Andreopoulos B."/>
            <person name="Lipzen A."/>
            <person name="Chen C."/>
            <person name="Yanf M."/>
            <person name="Daum C."/>
            <person name="Ng V."/>
            <person name="Clum A."/>
            <person name="Ohm R."/>
            <person name="Martin F."/>
            <person name="Silar P."/>
            <person name="Natvig D."/>
            <person name="Lalanne C."/>
            <person name="Gautier V."/>
            <person name="Ament-Velasquez S.L."/>
            <person name="Kruys A."/>
            <person name="Hutchinson M.I."/>
            <person name="Powell A.J."/>
            <person name="Barry K."/>
            <person name="Miller A.N."/>
            <person name="Grigoriev I.V."/>
            <person name="Debuchy R."/>
            <person name="Gladieux P."/>
            <person name="Thoren M.H."/>
            <person name="Johannesson H."/>
        </authorList>
    </citation>
    <scope>NUCLEOTIDE SEQUENCE</scope>
    <source>
        <strain evidence="12">PSN309</strain>
    </source>
</reference>
<keyword evidence="5" id="KW-0805">Transcription regulation</keyword>
<dbReference type="InterPro" id="IPR020472">
    <property type="entry name" value="WD40_PAC1"/>
</dbReference>
<dbReference type="CDD" id="cd00076">
    <property type="entry name" value="HFD_SF"/>
    <property type="match status" value="1"/>
</dbReference>
<dbReference type="PANTHER" id="PTHR19868">
    <property type="entry name" value="RECEPTOR FOR ACTIVATED PROTEIN KINASE C RACK1"/>
    <property type="match status" value="1"/>
</dbReference>
<dbReference type="PRINTS" id="PR00320">
    <property type="entry name" value="GPROTEINBRPT"/>
</dbReference>
<evidence type="ECO:0000256" key="2">
    <source>
        <dbReference type="ARBA" id="ARBA00007253"/>
    </source>
</evidence>